<evidence type="ECO:0000313" key="3">
    <source>
        <dbReference type="RefSeq" id="XP_021298839.1"/>
    </source>
</evidence>
<dbReference type="RefSeq" id="XP_021298839.1">
    <property type="nucleotide sequence ID" value="XM_021443164.1"/>
</dbReference>
<sequence length="324" mass="36083">MEIPVINRISDFEAGINSLNNPSFLSQVFAHSGIGKIYEAYSFWKWGALILALAASLSTIINRLKILIIRFRQDHALPSQPLLRDTDFDTDTDCSCSSSEDEREYEEPSTSQSWRQVDENFRVRGSAHCIDDQWQNRKFTLRKRRSSIGDLFSWAEELTSGKSVVKLWDNLGLGFGLGLDERDDVLHVYDVNKETKLTSFFGGKSGFQAFSAPPSSSAVIVSAGADSSSRRVAVSAWDTRLPCQIPSILAEWRPKKSVEKIAAVNAGGVEKVYIRDDVTGELTVADMRKVSSPLNNNLTESDVDTWWDANAVIVSDESVDDSMQ</sequence>
<dbReference type="Proteomes" id="UP000504621">
    <property type="component" value="Unplaced"/>
</dbReference>
<feature type="region of interest" description="Disordered" evidence="1">
    <location>
        <begin position="89"/>
        <end position="113"/>
    </location>
</feature>
<dbReference type="OrthoDB" id="1662399at2759"/>
<proteinExistence type="predicted"/>
<evidence type="ECO:0000256" key="1">
    <source>
        <dbReference type="SAM" id="MobiDB-lite"/>
    </source>
</evidence>
<organism evidence="2 3">
    <name type="scientific">Herrania umbratica</name>
    <dbReference type="NCBI Taxonomy" id="108875"/>
    <lineage>
        <taxon>Eukaryota</taxon>
        <taxon>Viridiplantae</taxon>
        <taxon>Streptophyta</taxon>
        <taxon>Embryophyta</taxon>
        <taxon>Tracheophyta</taxon>
        <taxon>Spermatophyta</taxon>
        <taxon>Magnoliopsida</taxon>
        <taxon>eudicotyledons</taxon>
        <taxon>Gunneridae</taxon>
        <taxon>Pentapetalae</taxon>
        <taxon>rosids</taxon>
        <taxon>malvids</taxon>
        <taxon>Malvales</taxon>
        <taxon>Malvaceae</taxon>
        <taxon>Byttnerioideae</taxon>
        <taxon>Herrania</taxon>
    </lineage>
</organism>
<protein>
    <submittedName>
        <fullName evidence="3">Uncharacterized protein LOC110427628</fullName>
    </submittedName>
</protein>
<reference evidence="3" key="1">
    <citation type="submission" date="2025-08" db="UniProtKB">
        <authorList>
            <consortium name="RefSeq"/>
        </authorList>
    </citation>
    <scope>IDENTIFICATION</scope>
    <source>
        <tissue evidence="3">Leaf</tissue>
    </source>
</reference>
<dbReference type="AlphaFoldDB" id="A0A6J1BKQ2"/>
<name>A0A6J1BKQ2_9ROSI</name>
<dbReference type="GeneID" id="110427628"/>
<accession>A0A6J1BKQ2</accession>
<dbReference type="PANTHER" id="PTHR36715:SF1">
    <property type="entry name" value="PROTEIN, PUTATIVE-RELATED"/>
    <property type="match status" value="1"/>
</dbReference>
<dbReference type="PANTHER" id="PTHR36715">
    <property type="entry name" value="BNAANNG41370D PROTEIN"/>
    <property type="match status" value="1"/>
</dbReference>
<gene>
    <name evidence="3" type="primary">LOC110427628</name>
</gene>
<evidence type="ECO:0000313" key="2">
    <source>
        <dbReference type="Proteomes" id="UP000504621"/>
    </source>
</evidence>
<keyword evidence="2" id="KW-1185">Reference proteome</keyword>